<feature type="non-terminal residue" evidence="2">
    <location>
        <position position="1"/>
    </location>
</feature>
<dbReference type="GO" id="GO:0005682">
    <property type="term" value="C:U5 snRNP"/>
    <property type="evidence" value="ECO:0007669"/>
    <property type="project" value="TreeGrafter"/>
</dbReference>
<dbReference type="InterPro" id="IPR012591">
    <property type="entry name" value="PRO8NT"/>
</dbReference>
<dbReference type="Proteomes" id="UP000035740">
    <property type="component" value="Unassembled WGS sequence"/>
</dbReference>
<protein>
    <recommendedName>
        <fullName evidence="1">PRO8NT domain-containing protein</fullName>
    </recommendedName>
</protein>
<name>A0A0J8AZY6_BETVV</name>
<dbReference type="PANTHER" id="PTHR11140">
    <property type="entry name" value="PRE-MRNA SPLICING FACTOR PRP8"/>
    <property type="match status" value="1"/>
</dbReference>
<proteinExistence type="predicted"/>
<dbReference type="OrthoDB" id="1699641at2759"/>
<feature type="domain" description="PRO8NT" evidence="1">
    <location>
        <begin position="24"/>
        <end position="175"/>
    </location>
</feature>
<dbReference type="PANTHER" id="PTHR11140:SF0">
    <property type="entry name" value="PRE-MRNA-PROCESSING-SPLICING FACTOR 8"/>
    <property type="match status" value="1"/>
</dbReference>
<dbReference type="Pfam" id="PF08082">
    <property type="entry name" value="PRO8NT"/>
    <property type="match status" value="1"/>
</dbReference>
<dbReference type="GO" id="GO:0030620">
    <property type="term" value="F:U2 snRNA binding"/>
    <property type="evidence" value="ECO:0007669"/>
    <property type="project" value="TreeGrafter"/>
</dbReference>
<dbReference type="EMBL" id="KQ094557">
    <property type="protein sequence ID" value="KMS94291.1"/>
    <property type="molecule type" value="Genomic_DNA"/>
</dbReference>
<dbReference type="GO" id="GO:0030619">
    <property type="term" value="F:U1 snRNA binding"/>
    <property type="evidence" value="ECO:0007669"/>
    <property type="project" value="TreeGrafter"/>
</dbReference>
<reference evidence="2 3" key="1">
    <citation type="journal article" date="2014" name="Nature">
        <title>The genome of the recently domesticated crop plant sugar beet (Beta vulgaris).</title>
        <authorList>
            <person name="Dohm J.C."/>
            <person name="Minoche A.E."/>
            <person name="Holtgrawe D."/>
            <person name="Capella-Gutierrez S."/>
            <person name="Zakrzewski F."/>
            <person name="Tafer H."/>
            <person name="Rupp O."/>
            <person name="Sorensen T.R."/>
            <person name="Stracke R."/>
            <person name="Reinhardt R."/>
            <person name="Goesmann A."/>
            <person name="Kraft T."/>
            <person name="Schulz B."/>
            <person name="Stadler P.F."/>
            <person name="Schmidt T."/>
            <person name="Gabaldon T."/>
            <person name="Lehrach H."/>
            <person name="Weisshaar B."/>
            <person name="Himmelbauer H."/>
        </authorList>
    </citation>
    <scope>NUCLEOTIDE SEQUENCE [LARGE SCALE GENOMIC DNA]</scope>
    <source>
        <tissue evidence="2">Taproot</tissue>
    </source>
</reference>
<dbReference type="GO" id="GO:0017070">
    <property type="term" value="F:U6 snRNA binding"/>
    <property type="evidence" value="ECO:0007669"/>
    <property type="project" value="TreeGrafter"/>
</dbReference>
<dbReference type="GO" id="GO:0000244">
    <property type="term" value="P:spliceosomal tri-snRNP complex assembly"/>
    <property type="evidence" value="ECO:0007669"/>
    <property type="project" value="TreeGrafter"/>
</dbReference>
<dbReference type="GO" id="GO:0030623">
    <property type="term" value="F:U5 snRNA binding"/>
    <property type="evidence" value="ECO:0007669"/>
    <property type="project" value="TreeGrafter"/>
</dbReference>
<keyword evidence="3" id="KW-1185">Reference proteome</keyword>
<sequence length="231" mass="27727">QQWQRLQARRYATKRQFAYAAPVKDDMPPEHLRKIVRDHGDMSNRKSRYDKRVYLGALKYVPHCVLKLLENMPMPWEQVRTVPVLYHVTGAVTFVNQIPRVIEPIYIAQWATMWVMMRREKRDRRHFKRMRFPPFDDEEPPLDYGENVLDVEPLEPIQMDLDADEDEPVYDWFYDHRPLQHTKFVNGPSYKKWRLPVPVMGTLHRLASPLLSDIADDNYFYLFDLKSFFTA</sequence>
<evidence type="ECO:0000313" key="2">
    <source>
        <dbReference type="EMBL" id="KMS94291.1"/>
    </source>
</evidence>
<evidence type="ECO:0000259" key="1">
    <source>
        <dbReference type="Pfam" id="PF08082"/>
    </source>
</evidence>
<accession>A0A0J8AZY6</accession>
<gene>
    <name evidence="2" type="ORF">BVRB_022890</name>
</gene>
<dbReference type="InterPro" id="IPR027652">
    <property type="entry name" value="PRP8"/>
</dbReference>
<dbReference type="GO" id="GO:0097157">
    <property type="term" value="F:pre-mRNA intronic binding"/>
    <property type="evidence" value="ECO:0007669"/>
    <property type="project" value="TreeGrafter"/>
</dbReference>
<organism evidence="2 3">
    <name type="scientific">Beta vulgaris subsp. vulgaris</name>
    <name type="common">Beet</name>
    <dbReference type="NCBI Taxonomy" id="3555"/>
    <lineage>
        <taxon>Eukaryota</taxon>
        <taxon>Viridiplantae</taxon>
        <taxon>Streptophyta</taxon>
        <taxon>Embryophyta</taxon>
        <taxon>Tracheophyta</taxon>
        <taxon>Spermatophyta</taxon>
        <taxon>Magnoliopsida</taxon>
        <taxon>eudicotyledons</taxon>
        <taxon>Gunneridae</taxon>
        <taxon>Pentapetalae</taxon>
        <taxon>Caryophyllales</taxon>
        <taxon>Chenopodiaceae</taxon>
        <taxon>Betoideae</taxon>
        <taxon>Beta</taxon>
    </lineage>
</organism>
<dbReference type="GO" id="GO:0071013">
    <property type="term" value="C:catalytic step 2 spliceosome"/>
    <property type="evidence" value="ECO:0007669"/>
    <property type="project" value="TreeGrafter"/>
</dbReference>
<dbReference type="AlphaFoldDB" id="A0A0J8AZY6"/>
<feature type="non-terminal residue" evidence="2">
    <location>
        <position position="231"/>
    </location>
</feature>
<evidence type="ECO:0000313" key="3">
    <source>
        <dbReference type="Proteomes" id="UP000035740"/>
    </source>
</evidence>
<dbReference type="eggNOG" id="KOG1795">
    <property type="taxonomic scope" value="Eukaryota"/>
</dbReference>